<keyword evidence="3" id="KW-1185">Reference proteome</keyword>
<evidence type="ECO:0000313" key="2">
    <source>
        <dbReference type="EMBL" id="KAG2496963.1"/>
    </source>
</evidence>
<evidence type="ECO:0000313" key="3">
    <source>
        <dbReference type="Proteomes" id="UP000612055"/>
    </source>
</evidence>
<gene>
    <name evidence="2" type="ORF">HYH03_004969</name>
</gene>
<reference evidence="2" key="1">
    <citation type="journal article" date="2020" name="bioRxiv">
        <title>Comparative genomics of Chlamydomonas.</title>
        <authorList>
            <person name="Craig R.J."/>
            <person name="Hasan A.R."/>
            <person name="Ness R.W."/>
            <person name="Keightley P.D."/>
        </authorList>
    </citation>
    <scope>NUCLEOTIDE SEQUENCE</scope>
    <source>
        <strain evidence="2">CCAP 11/70</strain>
    </source>
</reference>
<proteinExistence type="predicted"/>
<dbReference type="Pfam" id="PF02557">
    <property type="entry name" value="VanY"/>
    <property type="match status" value="1"/>
</dbReference>
<dbReference type="InterPro" id="IPR009045">
    <property type="entry name" value="Zn_M74/Hedgehog-like"/>
</dbReference>
<comment type="caution">
    <text evidence="2">The sequence shown here is derived from an EMBL/GenBank/DDBJ whole genome shotgun (WGS) entry which is preliminary data.</text>
</comment>
<dbReference type="OrthoDB" id="10256656at2759"/>
<dbReference type="Proteomes" id="UP000612055">
    <property type="component" value="Unassembled WGS sequence"/>
</dbReference>
<evidence type="ECO:0000259" key="1">
    <source>
        <dbReference type="Pfam" id="PF02557"/>
    </source>
</evidence>
<dbReference type="GO" id="GO:0006508">
    <property type="term" value="P:proteolysis"/>
    <property type="evidence" value="ECO:0007669"/>
    <property type="project" value="InterPro"/>
</dbReference>
<dbReference type="SUPFAM" id="SSF55166">
    <property type="entry name" value="Hedgehog/DD-peptidase"/>
    <property type="match status" value="1"/>
</dbReference>
<accession>A0A836C2Q6</accession>
<name>A0A836C2Q6_9CHLO</name>
<dbReference type="GO" id="GO:0008233">
    <property type="term" value="F:peptidase activity"/>
    <property type="evidence" value="ECO:0007669"/>
    <property type="project" value="InterPro"/>
</dbReference>
<organism evidence="2 3">
    <name type="scientific">Edaphochlamys debaryana</name>
    <dbReference type="NCBI Taxonomy" id="47281"/>
    <lineage>
        <taxon>Eukaryota</taxon>
        <taxon>Viridiplantae</taxon>
        <taxon>Chlorophyta</taxon>
        <taxon>core chlorophytes</taxon>
        <taxon>Chlorophyceae</taxon>
        <taxon>CS clade</taxon>
        <taxon>Chlamydomonadales</taxon>
        <taxon>Chlamydomonadales incertae sedis</taxon>
        <taxon>Edaphochlamys</taxon>
    </lineage>
</organism>
<feature type="domain" description="D-alanyl-D-alanine carboxypeptidase-like core" evidence="1">
    <location>
        <begin position="117"/>
        <end position="186"/>
    </location>
</feature>
<sequence>MLEWLGPWTLYGACPKFHSTLACCDTSVPGYSGCMRVYDCIRASPSSPPPPKIDNCTLGSIVQKGSPCSTDAVSRLSGQIAAEMGKLGVKLVPLSSDQKKHIECLYKEGCSGRMNPDALSSLVKVAKKKKKRITLKSMWRSAAQQYLLYRFHATGKCDQKYVVDRPGNSAHEGGAAIDVKRETVSTWAFALMTEHWKWPLPSSDPVHFAYQSTSKAHSKYSLIAFQRLWNRHNPESRIAEDGHYGKETEAALSKTPCKGW</sequence>
<dbReference type="EMBL" id="JAEHOE010000016">
    <property type="protein sequence ID" value="KAG2496963.1"/>
    <property type="molecule type" value="Genomic_DNA"/>
</dbReference>
<dbReference type="InterPro" id="IPR003709">
    <property type="entry name" value="VanY-like_core_dom"/>
</dbReference>
<dbReference type="AlphaFoldDB" id="A0A836C2Q6"/>
<dbReference type="Gene3D" id="3.30.1380.10">
    <property type="match status" value="1"/>
</dbReference>
<protein>
    <recommendedName>
        <fullName evidence="1">D-alanyl-D-alanine carboxypeptidase-like core domain-containing protein</fullName>
    </recommendedName>
</protein>